<dbReference type="Proteomes" id="UP000245768">
    <property type="component" value="Unassembled WGS sequence"/>
</dbReference>
<protein>
    <submittedName>
        <fullName evidence="3">Clavaminate synthase-like protein</fullName>
    </submittedName>
</protein>
<sequence length="332" mass="37034">MTATGSDIDEAAERLARESRSLLGLPEGSSSAGWPPRRAGPPSALEFCQAVVRHTPVVMQACLDDRPRAPLQRWRDKAYLASLMGERRIKVALTPDGRADDVHRLEGGKLVFALPHEEEMTFQALFDALERQRSGTSGAGIAYLQSQDSNLTDKEAGLAPLLADLEHGDERRTDLPWATEALGRRPDATNLWIGTEQSVTSMHRDHYENLFTVIQGTKIFTLYPPCEAHFLCEDEAYPVYRCTPDLGSLEPTDLPPTPWIPIDPTEPASSTRNRPFSQRFSRALPPLTVEVHEGETLYLPAGWFHHVAQRANADSGLCVCVNWWYESETAFR</sequence>
<organism evidence="3 4">
    <name type="scientific">Acaromyces ingoldii</name>
    <dbReference type="NCBI Taxonomy" id="215250"/>
    <lineage>
        <taxon>Eukaryota</taxon>
        <taxon>Fungi</taxon>
        <taxon>Dikarya</taxon>
        <taxon>Basidiomycota</taxon>
        <taxon>Ustilaginomycotina</taxon>
        <taxon>Exobasidiomycetes</taxon>
        <taxon>Exobasidiales</taxon>
        <taxon>Cryptobasidiaceae</taxon>
        <taxon>Acaromyces</taxon>
    </lineage>
</organism>
<dbReference type="PANTHER" id="PTHR12461">
    <property type="entry name" value="HYPOXIA-INDUCIBLE FACTOR 1 ALPHA INHIBITOR-RELATED"/>
    <property type="match status" value="1"/>
</dbReference>
<evidence type="ECO:0000313" key="4">
    <source>
        <dbReference type="Proteomes" id="UP000245768"/>
    </source>
</evidence>
<dbReference type="InParanoid" id="A0A316YHE4"/>
<evidence type="ECO:0000259" key="2">
    <source>
        <dbReference type="PROSITE" id="PS51184"/>
    </source>
</evidence>
<dbReference type="OrthoDB" id="424465at2759"/>
<gene>
    <name evidence="3" type="ORF">FA10DRAFT_252990</name>
</gene>
<dbReference type="Gene3D" id="2.60.120.10">
    <property type="entry name" value="Jelly Rolls"/>
    <property type="match status" value="1"/>
</dbReference>
<dbReference type="SUPFAM" id="SSF51197">
    <property type="entry name" value="Clavaminate synthase-like"/>
    <property type="match status" value="1"/>
</dbReference>
<dbReference type="GeneID" id="37041589"/>
<dbReference type="STRING" id="215250.A0A316YHE4"/>
<proteinExistence type="predicted"/>
<evidence type="ECO:0000313" key="3">
    <source>
        <dbReference type="EMBL" id="PWN88970.1"/>
    </source>
</evidence>
<reference evidence="3 4" key="1">
    <citation type="journal article" date="2018" name="Mol. Biol. Evol.">
        <title>Broad Genomic Sampling Reveals a Smut Pathogenic Ancestry of the Fungal Clade Ustilaginomycotina.</title>
        <authorList>
            <person name="Kijpornyongpan T."/>
            <person name="Mondo S.J."/>
            <person name="Barry K."/>
            <person name="Sandor L."/>
            <person name="Lee J."/>
            <person name="Lipzen A."/>
            <person name="Pangilinan J."/>
            <person name="LaButti K."/>
            <person name="Hainaut M."/>
            <person name="Henrissat B."/>
            <person name="Grigoriev I.V."/>
            <person name="Spatafora J.W."/>
            <person name="Aime M.C."/>
        </authorList>
    </citation>
    <scope>NUCLEOTIDE SEQUENCE [LARGE SCALE GENOMIC DNA]</scope>
    <source>
        <strain evidence="3 4">MCA 4198</strain>
    </source>
</reference>
<feature type="domain" description="JmjC" evidence="2">
    <location>
        <begin position="147"/>
        <end position="332"/>
    </location>
</feature>
<dbReference type="InterPro" id="IPR003347">
    <property type="entry name" value="JmjC_dom"/>
</dbReference>
<dbReference type="SMART" id="SM00558">
    <property type="entry name" value="JmjC"/>
    <property type="match status" value="1"/>
</dbReference>
<dbReference type="Pfam" id="PF13621">
    <property type="entry name" value="Cupin_8"/>
    <property type="match status" value="1"/>
</dbReference>
<keyword evidence="4" id="KW-1185">Reference proteome</keyword>
<dbReference type="PANTHER" id="PTHR12461:SF99">
    <property type="entry name" value="BIFUNCTIONAL PEPTIDASE AND (3S)-LYSYL HYDROXYLASE JMJD7"/>
    <property type="match status" value="1"/>
</dbReference>
<feature type="non-terminal residue" evidence="3">
    <location>
        <position position="1"/>
    </location>
</feature>
<dbReference type="AlphaFoldDB" id="A0A316YHE4"/>
<accession>A0A316YHE4</accession>
<evidence type="ECO:0000256" key="1">
    <source>
        <dbReference type="SAM" id="MobiDB-lite"/>
    </source>
</evidence>
<name>A0A316YHE4_9BASI</name>
<dbReference type="InterPro" id="IPR041667">
    <property type="entry name" value="Cupin_8"/>
</dbReference>
<dbReference type="RefSeq" id="XP_025376168.1">
    <property type="nucleotide sequence ID" value="XM_025519673.1"/>
</dbReference>
<dbReference type="PROSITE" id="PS51184">
    <property type="entry name" value="JMJC"/>
    <property type="match status" value="1"/>
</dbReference>
<dbReference type="InterPro" id="IPR014710">
    <property type="entry name" value="RmlC-like_jellyroll"/>
</dbReference>
<feature type="region of interest" description="Disordered" evidence="1">
    <location>
        <begin position="19"/>
        <end position="39"/>
    </location>
</feature>
<dbReference type="EMBL" id="KZ819637">
    <property type="protein sequence ID" value="PWN88970.1"/>
    <property type="molecule type" value="Genomic_DNA"/>
</dbReference>